<dbReference type="RefSeq" id="WP_136081967.1">
    <property type="nucleotide sequence ID" value="NZ_CAAHFG010000003.1"/>
</dbReference>
<evidence type="ECO:0000256" key="3">
    <source>
        <dbReference type="ARBA" id="ARBA00022723"/>
    </source>
</evidence>
<evidence type="ECO:0000313" key="10">
    <source>
        <dbReference type="Proteomes" id="UP000366872"/>
    </source>
</evidence>
<evidence type="ECO:0000256" key="7">
    <source>
        <dbReference type="ARBA" id="ARBA00023180"/>
    </source>
</evidence>
<keyword evidence="7" id="KW-0325">Glycoprotein</keyword>
<dbReference type="FunFam" id="3.40.720.10:FF:000023">
    <property type="entry name" value="Arylsulfatase A"/>
    <property type="match status" value="1"/>
</dbReference>
<protein>
    <submittedName>
        <fullName evidence="9">Arylsulfatase</fullName>
    </submittedName>
</protein>
<keyword evidence="4" id="KW-0732">Signal</keyword>
<keyword evidence="3" id="KW-0479">Metal-binding</keyword>
<evidence type="ECO:0000256" key="4">
    <source>
        <dbReference type="ARBA" id="ARBA00022729"/>
    </source>
</evidence>
<accession>A0A6C2UAW6</accession>
<dbReference type="PROSITE" id="PS00523">
    <property type="entry name" value="SULFATASE_1"/>
    <property type="match status" value="1"/>
</dbReference>
<dbReference type="AlphaFoldDB" id="A0A6C2UAW6"/>
<comment type="similarity">
    <text evidence="2">Belongs to the sulfatase family.</text>
</comment>
<reference evidence="9 10" key="1">
    <citation type="submission" date="2019-04" db="EMBL/GenBank/DDBJ databases">
        <authorList>
            <person name="Van Vliet M D."/>
        </authorList>
    </citation>
    <scope>NUCLEOTIDE SEQUENCE [LARGE SCALE GENOMIC DNA]</scope>
    <source>
        <strain evidence="9 10">F1</strain>
    </source>
</reference>
<comment type="cofactor">
    <cofactor evidence="1">
        <name>Ca(2+)</name>
        <dbReference type="ChEBI" id="CHEBI:29108"/>
    </cofactor>
</comment>
<dbReference type="SUPFAM" id="SSF53649">
    <property type="entry name" value="Alkaline phosphatase-like"/>
    <property type="match status" value="1"/>
</dbReference>
<dbReference type="InterPro" id="IPR050738">
    <property type="entry name" value="Sulfatase"/>
</dbReference>
<dbReference type="InterPro" id="IPR000917">
    <property type="entry name" value="Sulfatase_N"/>
</dbReference>
<evidence type="ECO:0000256" key="2">
    <source>
        <dbReference type="ARBA" id="ARBA00008779"/>
    </source>
</evidence>
<evidence type="ECO:0000256" key="5">
    <source>
        <dbReference type="ARBA" id="ARBA00022801"/>
    </source>
</evidence>
<dbReference type="InterPro" id="IPR024607">
    <property type="entry name" value="Sulfatase_CS"/>
</dbReference>
<dbReference type="EMBL" id="CAAHFG010000003">
    <property type="protein sequence ID" value="VGO16466.1"/>
    <property type="molecule type" value="Genomic_DNA"/>
</dbReference>
<dbReference type="CDD" id="cd16026">
    <property type="entry name" value="GALNS_like"/>
    <property type="match status" value="1"/>
</dbReference>
<feature type="domain" description="Sulfatase N-terminal" evidence="8">
    <location>
        <begin position="25"/>
        <end position="358"/>
    </location>
</feature>
<evidence type="ECO:0000256" key="1">
    <source>
        <dbReference type="ARBA" id="ARBA00001913"/>
    </source>
</evidence>
<organism evidence="9 10">
    <name type="scientific">Pontiella desulfatans</name>
    <dbReference type="NCBI Taxonomy" id="2750659"/>
    <lineage>
        <taxon>Bacteria</taxon>
        <taxon>Pseudomonadati</taxon>
        <taxon>Kiritimatiellota</taxon>
        <taxon>Kiritimatiellia</taxon>
        <taxon>Kiritimatiellales</taxon>
        <taxon>Pontiellaceae</taxon>
        <taxon>Pontiella</taxon>
    </lineage>
</organism>
<sequence>MIEKSVFAGWIAGLCCAASVAEPLPNFVVIFTDDQGYQDVGCFGSPDIQTPNLDQMASEGIRFTDFYVGASVCTPSRAALLTGRYPARYGMEKGVLFPKDKKGLPPAEKTIAEVLNQKDYATACIGKWHLGHLDRFLPTAQGFDEYYGIPYSNDMWLAPELKVADSLTLTHGMTREKMEQLRGDRKGGKQMVPLMRDNRVVEFPAEQTTLTRRYTEEAVRFIEANRNKPFFLYMTPAMPHVPLFASETFKGRSKAGLYGDTIEEIDWAVGEVLNCLKRNGLDENTFVVFTSDNGPWLKMNEFGGCALPLRNGKSTTYEGGMRVPCIMKMTGTLPVGRTCSAPVSTLDLLPTFAAMAGINVEHTVDGVDILPLMCADEQDDREREAFLYYNKSGQISAVRMGDWKLIFDNPASGDSGWKASRKKAGKGMKPELYNLREDIGEQNNLAAAHPERVEAMLARARQEDRDVRRK</sequence>
<keyword evidence="6" id="KW-0106">Calcium</keyword>
<dbReference type="Pfam" id="PF00884">
    <property type="entry name" value="Sulfatase"/>
    <property type="match status" value="1"/>
</dbReference>
<dbReference type="Pfam" id="PF14707">
    <property type="entry name" value="Sulfatase_C"/>
    <property type="match status" value="1"/>
</dbReference>
<dbReference type="GO" id="GO:0004065">
    <property type="term" value="F:arylsulfatase activity"/>
    <property type="evidence" value="ECO:0007669"/>
    <property type="project" value="TreeGrafter"/>
</dbReference>
<evidence type="ECO:0000259" key="8">
    <source>
        <dbReference type="Pfam" id="PF00884"/>
    </source>
</evidence>
<dbReference type="InterPro" id="IPR017850">
    <property type="entry name" value="Alkaline_phosphatase_core_sf"/>
</dbReference>
<name>A0A6C2UAW6_PONDE</name>
<keyword evidence="10" id="KW-1185">Reference proteome</keyword>
<dbReference type="PANTHER" id="PTHR42693:SF53">
    <property type="entry name" value="ENDO-4-O-SULFATASE"/>
    <property type="match status" value="1"/>
</dbReference>
<proteinExistence type="inferred from homology"/>
<dbReference type="GO" id="GO:0046872">
    <property type="term" value="F:metal ion binding"/>
    <property type="evidence" value="ECO:0007669"/>
    <property type="project" value="UniProtKB-KW"/>
</dbReference>
<dbReference type="Gene3D" id="3.30.1120.10">
    <property type="match status" value="1"/>
</dbReference>
<evidence type="ECO:0000313" key="9">
    <source>
        <dbReference type="EMBL" id="VGO16466.1"/>
    </source>
</evidence>
<dbReference type="Gene3D" id="3.40.720.10">
    <property type="entry name" value="Alkaline Phosphatase, subunit A"/>
    <property type="match status" value="1"/>
</dbReference>
<dbReference type="Proteomes" id="UP000366872">
    <property type="component" value="Unassembled WGS sequence"/>
</dbReference>
<keyword evidence="5" id="KW-0378">Hydrolase</keyword>
<evidence type="ECO:0000256" key="6">
    <source>
        <dbReference type="ARBA" id="ARBA00022837"/>
    </source>
</evidence>
<gene>
    <name evidence="9" type="primary">atsA_264</name>
    <name evidence="9" type="ORF">PDESU_05057</name>
</gene>
<dbReference type="PANTHER" id="PTHR42693">
    <property type="entry name" value="ARYLSULFATASE FAMILY MEMBER"/>
    <property type="match status" value="1"/>
</dbReference>